<dbReference type="CDD" id="cd02000">
    <property type="entry name" value="TPP_E1_PDC_ADC_BCADC"/>
    <property type="match status" value="1"/>
</dbReference>
<sequence length="663" mass="68758">MPPIEFRAHDAYRQMAEIRAFEERCLALGSEGLIAGSVHVCAGQEAIPVGAMAALTERDRVISTYRGHGWALACGVPLDQLLGEVCQRAGGVNGGRGGSAHLTAPAHRHFGENSIVGAGVPIAAGLALAATAREEGRVVLVSVGDGAMNQGATTEGILFALARRLPLVIVCENNGWAEMTRGDALLTGSLAERVAGFGVASSEVDGCDPEAVQAAVAAAAERARSGAGPVFLECKTVRLLGHYNRDIEHYRSKADREQAAAAEPLGRLRGVLIESGTATAEQLDQIDAEALAAVDAATVAVRAMPEPDPADAATHLFAPQRPAGASDDTRAGEQPEVELTYQKAVNGALRTELATRPEVVLYGEDVGVGGGIFGVSRNLQEEFGAERVFDVLIAESAILGSAVGAAMAGLKPIVEIMWGDFLLVALDQLVNQAANVRYVSRGELTAPLVVRTQQGVTPGSCAQHSQSLEALLAHVPGLKVGLPATPQDAAAMLRAAVADPDPCILFEARSLYQTKGLVRPDAPVEAAAGARLRRDGADLAIVTWGTMVAPALEAAEQLAAQGLSAAVLDLRWLAPLDMEAIAAVVAATSGRVLVLHEANVTGGFGAEVAARIHEAHFDLLDAPVARLGAPDTRIPSAPALQRALIPDVDAIVRRCNELAGAIA</sequence>
<dbReference type="InterPro" id="IPR001017">
    <property type="entry name" value="DH_E1"/>
</dbReference>
<evidence type="ECO:0000256" key="2">
    <source>
        <dbReference type="ARBA" id="ARBA00012945"/>
    </source>
</evidence>
<dbReference type="PANTHER" id="PTHR43257">
    <property type="entry name" value="PYRUVATE DEHYDROGENASE E1 COMPONENT BETA SUBUNIT"/>
    <property type="match status" value="1"/>
</dbReference>
<gene>
    <name evidence="8" type="ORF">R7226_07115</name>
</gene>
<comment type="cofactor">
    <cofactor evidence="1">
        <name>thiamine diphosphate</name>
        <dbReference type="ChEBI" id="CHEBI:58937"/>
    </cofactor>
</comment>
<evidence type="ECO:0000256" key="1">
    <source>
        <dbReference type="ARBA" id="ARBA00001964"/>
    </source>
</evidence>
<dbReference type="SUPFAM" id="SSF52518">
    <property type="entry name" value="Thiamin diphosphate-binding fold (THDP-binding)"/>
    <property type="match status" value="2"/>
</dbReference>
<evidence type="ECO:0000313" key="9">
    <source>
        <dbReference type="Proteomes" id="UP001284601"/>
    </source>
</evidence>
<dbReference type="EC" id="2.3.1.61" evidence="2"/>
<feature type="domain" description="Transketolase-like pyrimidine-binding" evidence="7">
    <location>
        <begin position="339"/>
        <end position="514"/>
    </location>
</feature>
<evidence type="ECO:0000259" key="7">
    <source>
        <dbReference type="SMART" id="SM00861"/>
    </source>
</evidence>
<dbReference type="PANTHER" id="PTHR43257:SF2">
    <property type="entry name" value="PYRUVATE DEHYDROGENASE E1 COMPONENT SUBUNIT BETA"/>
    <property type="match status" value="1"/>
</dbReference>
<protein>
    <recommendedName>
        <fullName evidence="2">dihydrolipoyllysine-residue succinyltransferase</fullName>
        <ecNumber evidence="2">2.3.1.61</ecNumber>
    </recommendedName>
</protein>
<name>A0ABU4HLD1_9ACTN</name>
<comment type="catalytic activity">
    <reaction evidence="6">
        <text>N(6)-[(R)-lipoyl]-L-lysyl-[protein] + 2-oxoglutarate + H(+) = N(6)-[(R)-S(8)-succinyldihydrolipoyl]-L-lysyl-[protein] + CO2</text>
        <dbReference type="Rhea" id="RHEA:12188"/>
        <dbReference type="Rhea" id="RHEA-COMP:10474"/>
        <dbReference type="Rhea" id="RHEA-COMP:20092"/>
        <dbReference type="ChEBI" id="CHEBI:15378"/>
        <dbReference type="ChEBI" id="CHEBI:16526"/>
        <dbReference type="ChEBI" id="CHEBI:16810"/>
        <dbReference type="ChEBI" id="CHEBI:83099"/>
        <dbReference type="ChEBI" id="CHEBI:83120"/>
        <dbReference type="EC" id="1.2.4.2"/>
    </reaction>
</comment>
<evidence type="ECO:0000256" key="5">
    <source>
        <dbReference type="ARBA" id="ARBA00023052"/>
    </source>
</evidence>
<dbReference type="Pfam" id="PF02780">
    <property type="entry name" value="Transketolase_C"/>
    <property type="match status" value="1"/>
</dbReference>
<dbReference type="InterPro" id="IPR033248">
    <property type="entry name" value="Transketolase_C"/>
</dbReference>
<evidence type="ECO:0000256" key="4">
    <source>
        <dbReference type="ARBA" id="ARBA00023002"/>
    </source>
</evidence>
<dbReference type="InterPro" id="IPR029061">
    <property type="entry name" value="THDP-binding"/>
</dbReference>
<comment type="caution">
    <text evidence="8">The sequence shown here is derived from an EMBL/GenBank/DDBJ whole genome shotgun (WGS) entry which is preliminary data.</text>
</comment>
<keyword evidence="4" id="KW-0560">Oxidoreductase</keyword>
<keyword evidence="9" id="KW-1185">Reference proteome</keyword>
<dbReference type="RefSeq" id="WP_318596356.1">
    <property type="nucleotide sequence ID" value="NZ_JAWSTH010000012.1"/>
</dbReference>
<accession>A0ABU4HLD1</accession>
<keyword evidence="3" id="KW-0816">Tricarboxylic acid cycle</keyword>
<dbReference type="Proteomes" id="UP001284601">
    <property type="component" value="Unassembled WGS sequence"/>
</dbReference>
<proteinExistence type="predicted"/>
<dbReference type="InterPro" id="IPR005475">
    <property type="entry name" value="Transketolase-like_Pyr-bd"/>
</dbReference>
<evidence type="ECO:0000256" key="6">
    <source>
        <dbReference type="ARBA" id="ARBA00051911"/>
    </source>
</evidence>
<keyword evidence="5" id="KW-0786">Thiamine pyrophosphate</keyword>
<evidence type="ECO:0000313" key="8">
    <source>
        <dbReference type="EMBL" id="MDW5594098.1"/>
    </source>
</evidence>
<dbReference type="Pfam" id="PF00676">
    <property type="entry name" value="E1_dh"/>
    <property type="match status" value="1"/>
</dbReference>
<dbReference type="Gene3D" id="3.40.50.920">
    <property type="match status" value="1"/>
</dbReference>
<dbReference type="InterPro" id="IPR009014">
    <property type="entry name" value="Transketo_C/PFOR_II"/>
</dbReference>
<organism evidence="8 9">
    <name type="scientific">Conexibacter stalactiti</name>
    <dbReference type="NCBI Taxonomy" id="1940611"/>
    <lineage>
        <taxon>Bacteria</taxon>
        <taxon>Bacillati</taxon>
        <taxon>Actinomycetota</taxon>
        <taxon>Thermoleophilia</taxon>
        <taxon>Solirubrobacterales</taxon>
        <taxon>Conexibacteraceae</taxon>
        <taxon>Conexibacter</taxon>
    </lineage>
</organism>
<dbReference type="Gene3D" id="3.40.50.970">
    <property type="match status" value="2"/>
</dbReference>
<evidence type="ECO:0000256" key="3">
    <source>
        <dbReference type="ARBA" id="ARBA00022532"/>
    </source>
</evidence>
<dbReference type="EMBL" id="JAWSTH010000012">
    <property type="protein sequence ID" value="MDW5594098.1"/>
    <property type="molecule type" value="Genomic_DNA"/>
</dbReference>
<dbReference type="SUPFAM" id="SSF52922">
    <property type="entry name" value="TK C-terminal domain-like"/>
    <property type="match status" value="1"/>
</dbReference>
<reference evidence="9" key="1">
    <citation type="submission" date="2023-07" db="EMBL/GenBank/DDBJ databases">
        <title>Conexibacter stalactiti sp. nov., isolated from stalactites in a lava cave and emended description of the genus Conexibacter.</title>
        <authorList>
            <person name="Lee S.D."/>
        </authorList>
    </citation>
    <scope>NUCLEOTIDE SEQUENCE [LARGE SCALE GENOMIC DNA]</scope>
    <source>
        <strain evidence="9">KCTC 39840</strain>
    </source>
</reference>
<dbReference type="SMART" id="SM00861">
    <property type="entry name" value="Transket_pyr"/>
    <property type="match status" value="1"/>
</dbReference>
<dbReference type="Pfam" id="PF02779">
    <property type="entry name" value="Transket_pyr"/>
    <property type="match status" value="1"/>
</dbReference>